<evidence type="ECO:0000313" key="4">
    <source>
        <dbReference type="Proteomes" id="UP000429523"/>
    </source>
</evidence>
<evidence type="ECO:0000256" key="1">
    <source>
        <dbReference type="SAM" id="MobiDB-lite"/>
    </source>
</evidence>
<reference evidence="4 5" key="1">
    <citation type="submission" date="2018-08" db="EMBL/GenBank/DDBJ databases">
        <title>Genomic investigation of the strawberry pathogen Phytophthora fragariae indicates pathogenicity is determined by transcriptional variation in three key races.</title>
        <authorList>
            <person name="Adams T.M."/>
            <person name="Armitage A.D."/>
            <person name="Sobczyk M.K."/>
            <person name="Bates H.J."/>
            <person name="Dunwell J.M."/>
            <person name="Nellist C.F."/>
            <person name="Harrison R.J."/>
        </authorList>
    </citation>
    <scope>NUCLEOTIDE SEQUENCE [LARGE SCALE GENOMIC DNA]</scope>
    <source>
        <strain evidence="3 5">NOV-5</strain>
        <strain evidence="2 4">NOV-9</strain>
    </source>
</reference>
<dbReference type="EMBL" id="QXGF01001799">
    <property type="protein sequence ID" value="KAE8927734.1"/>
    <property type="molecule type" value="Genomic_DNA"/>
</dbReference>
<sequence>MSGARVGTCPRTSRALSSTKTQSDCLKNDLDRVQAVPPARNQAKRTSMDPALRGKTVRLEAPDELPGEWAGPVYATLGRETKLLAATDSGPFVAEDDGVRRPAWQAKLIIMRHDQRREDLPPALQEHVDVDYWVPH</sequence>
<dbReference type="Proteomes" id="UP000440732">
    <property type="component" value="Unassembled WGS sequence"/>
</dbReference>
<evidence type="ECO:0000313" key="3">
    <source>
        <dbReference type="EMBL" id="KAE9122097.1"/>
    </source>
</evidence>
<protein>
    <submittedName>
        <fullName evidence="2">Uncharacterized protein</fullName>
    </submittedName>
</protein>
<dbReference type="Proteomes" id="UP000429523">
    <property type="component" value="Unassembled WGS sequence"/>
</dbReference>
<dbReference type="EMBL" id="QXGA01001330">
    <property type="protein sequence ID" value="KAE9122097.1"/>
    <property type="molecule type" value="Genomic_DNA"/>
</dbReference>
<dbReference type="AlphaFoldDB" id="A0A6A3E1L4"/>
<evidence type="ECO:0000313" key="5">
    <source>
        <dbReference type="Proteomes" id="UP000440732"/>
    </source>
</evidence>
<gene>
    <name evidence="3" type="ORF">PF006_g17732</name>
    <name evidence="2" type="ORF">PF009_g22104</name>
</gene>
<comment type="caution">
    <text evidence="2">The sequence shown here is derived from an EMBL/GenBank/DDBJ whole genome shotgun (WGS) entry which is preliminary data.</text>
</comment>
<organism evidence="2 4">
    <name type="scientific">Phytophthora fragariae</name>
    <dbReference type="NCBI Taxonomy" id="53985"/>
    <lineage>
        <taxon>Eukaryota</taxon>
        <taxon>Sar</taxon>
        <taxon>Stramenopiles</taxon>
        <taxon>Oomycota</taxon>
        <taxon>Peronosporomycetes</taxon>
        <taxon>Peronosporales</taxon>
        <taxon>Peronosporaceae</taxon>
        <taxon>Phytophthora</taxon>
    </lineage>
</organism>
<proteinExistence type="predicted"/>
<evidence type="ECO:0000313" key="2">
    <source>
        <dbReference type="EMBL" id="KAE8927734.1"/>
    </source>
</evidence>
<feature type="compositionally biased region" description="Polar residues" evidence="1">
    <location>
        <begin position="10"/>
        <end position="25"/>
    </location>
</feature>
<accession>A0A6A3E1L4</accession>
<feature type="region of interest" description="Disordered" evidence="1">
    <location>
        <begin position="1"/>
        <end position="53"/>
    </location>
</feature>
<name>A0A6A3E1L4_9STRA</name>